<dbReference type="EMBL" id="ML992507">
    <property type="protein sequence ID" value="KAF2223127.1"/>
    <property type="molecule type" value="Genomic_DNA"/>
</dbReference>
<dbReference type="AlphaFoldDB" id="A0A6A6GBS6"/>
<keyword evidence="2" id="KW-1185">Reference proteome</keyword>
<evidence type="ECO:0000313" key="2">
    <source>
        <dbReference type="Proteomes" id="UP000799538"/>
    </source>
</evidence>
<reference evidence="2" key="1">
    <citation type="journal article" date="2020" name="Stud. Mycol.">
        <title>101 Dothideomycetes genomes: A test case for predicting lifestyles and emergence of pathogens.</title>
        <authorList>
            <person name="Haridas S."/>
            <person name="Albert R."/>
            <person name="Binder M."/>
            <person name="Bloem J."/>
            <person name="LaButti K."/>
            <person name="Salamov A."/>
            <person name="Andreopoulos B."/>
            <person name="Baker S."/>
            <person name="Barry K."/>
            <person name="Bills G."/>
            <person name="Bluhm B."/>
            <person name="Cannon C."/>
            <person name="Castanera R."/>
            <person name="Culley D."/>
            <person name="Daum C."/>
            <person name="Ezra D."/>
            <person name="Gonzalez J."/>
            <person name="Henrissat B."/>
            <person name="Kuo A."/>
            <person name="Liang C."/>
            <person name="Lipzen A."/>
            <person name="Lutzoni F."/>
            <person name="Magnuson J."/>
            <person name="Mondo S."/>
            <person name="Nolan M."/>
            <person name="Ohm R."/>
            <person name="Pangilinan J."/>
            <person name="Park H.-J."/>
            <person name="Ramirez L."/>
            <person name="Alfaro M."/>
            <person name="Sun H."/>
            <person name="Tritt A."/>
            <person name="Yoshinaga Y."/>
            <person name="Zwiers L.-H."/>
            <person name="Turgeon B."/>
            <person name="Goodwin S."/>
            <person name="Spatafora J."/>
            <person name="Crous P."/>
            <person name="Grigoriev I."/>
        </authorList>
    </citation>
    <scope>NUCLEOTIDE SEQUENCE [LARGE SCALE GENOMIC DNA]</scope>
    <source>
        <strain evidence="2">CECT 20119</strain>
    </source>
</reference>
<evidence type="ECO:0000313" key="1">
    <source>
        <dbReference type="EMBL" id="KAF2223127.1"/>
    </source>
</evidence>
<organism evidence="1 2">
    <name type="scientific">Elsinoe ampelina</name>
    <dbReference type="NCBI Taxonomy" id="302913"/>
    <lineage>
        <taxon>Eukaryota</taxon>
        <taxon>Fungi</taxon>
        <taxon>Dikarya</taxon>
        <taxon>Ascomycota</taxon>
        <taxon>Pezizomycotina</taxon>
        <taxon>Dothideomycetes</taxon>
        <taxon>Dothideomycetidae</taxon>
        <taxon>Myriangiales</taxon>
        <taxon>Elsinoaceae</taxon>
        <taxon>Elsinoe</taxon>
    </lineage>
</organism>
<proteinExistence type="predicted"/>
<protein>
    <submittedName>
        <fullName evidence="1">Uncharacterized protein</fullName>
    </submittedName>
</protein>
<gene>
    <name evidence="1" type="ORF">BDZ85DRAFT_250061</name>
</gene>
<dbReference type="Proteomes" id="UP000799538">
    <property type="component" value="Unassembled WGS sequence"/>
</dbReference>
<dbReference type="OrthoDB" id="10347752at2759"/>
<sequence length="198" mass="22040">MHSFRTRGSKLNDMQLGRIRWHAGDVDGPITCLSVFPAVVVRGSWHYLCPDGRAARVAQGSGMWFSVARNATDVHYCPAIHTAVGLCGVSACRTTLRYGLVSFRGLLSEAVKTSLIIECRSFRPGGACPGCVYSRYHARGKWLASTLDWKWQVNFGADVDVPQAQVNDGTVLDMLYYEYRKGAEKSQLDSRAYFELHD</sequence>
<accession>A0A6A6GBS6</accession>
<name>A0A6A6GBS6_9PEZI</name>